<dbReference type="STRING" id="1612149.SAMN05216324_10933"/>
<gene>
    <name evidence="2" type="ORF">SAMN05216324_10933</name>
</gene>
<feature type="coiled-coil region" evidence="1">
    <location>
        <begin position="79"/>
        <end position="125"/>
    </location>
</feature>
<evidence type="ECO:0000313" key="3">
    <source>
        <dbReference type="Proteomes" id="UP000182034"/>
    </source>
</evidence>
<dbReference type="Proteomes" id="UP000182034">
    <property type="component" value="Unassembled WGS sequence"/>
</dbReference>
<sequence>MDNAYITIKNIFLSPTGVDRDNRSTIQLNGTDGTINVLSPNNIQGGGGISTTNLTVSNNAVMNNAVIMTALRCDSQEAREKAAVEVKKAEEALKRAEAEGDDQQIRQAEARLEAAQNNLKAIESGKDIYCLLMTDAKGNVSITTDISPWLPDDLGDEVFKRNPDNSQDSFFANEDGEAAGVNKSNFLRIGTTEYREAAKDDAAMVVAGSIESRGGNFIRKVDGQNSNE</sequence>
<keyword evidence="1" id="KW-0175">Coiled coil</keyword>
<proteinExistence type="predicted"/>
<reference evidence="3" key="1">
    <citation type="submission" date="2016-10" db="EMBL/GenBank/DDBJ databases">
        <authorList>
            <person name="Varghese N."/>
            <person name="Submissions S."/>
        </authorList>
    </citation>
    <scope>NUCLEOTIDE SEQUENCE [LARGE SCALE GENOMIC DNA]</scope>
    <source>
        <strain evidence="3">SUR2</strain>
    </source>
</reference>
<dbReference type="EMBL" id="FPKW01000009">
    <property type="protein sequence ID" value="SFZ95271.1"/>
    <property type="molecule type" value="Genomic_DNA"/>
</dbReference>
<evidence type="ECO:0000256" key="1">
    <source>
        <dbReference type="SAM" id="Coils"/>
    </source>
</evidence>
<dbReference type="AlphaFoldDB" id="A0A1K2ISC5"/>
<name>A0A1K2ISC5_9FLAO</name>
<protein>
    <submittedName>
        <fullName evidence="2">Uncharacterized protein</fullName>
    </submittedName>
</protein>
<accession>A0A1K2ISC5</accession>
<keyword evidence="3" id="KW-1185">Reference proteome</keyword>
<evidence type="ECO:0000313" key="2">
    <source>
        <dbReference type="EMBL" id="SFZ95271.1"/>
    </source>
</evidence>
<organism evidence="2 3">
    <name type="scientific">Chryseobacterium limigenitum</name>
    <dbReference type="NCBI Taxonomy" id="1612149"/>
    <lineage>
        <taxon>Bacteria</taxon>
        <taxon>Pseudomonadati</taxon>
        <taxon>Bacteroidota</taxon>
        <taxon>Flavobacteriia</taxon>
        <taxon>Flavobacteriales</taxon>
        <taxon>Weeksellaceae</taxon>
        <taxon>Chryseobacterium group</taxon>
        <taxon>Chryseobacterium</taxon>
    </lineage>
</organism>